<evidence type="ECO:0000313" key="2">
    <source>
        <dbReference type="EMBL" id="KJK65550.1"/>
    </source>
</evidence>
<gene>
    <name evidence="2" type="ORF">P875_00010201</name>
</gene>
<evidence type="ECO:0000313" key="3">
    <source>
        <dbReference type="Proteomes" id="UP000033540"/>
    </source>
</evidence>
<reference evidence="2 3" key="1">
    <citation type="submission" date="2015-02" db="EMBL/GenBank/DDBJ databases">
        <title>Draft genome sequence of Aspergillus parasiticus SU-1.</title>
        <authorList>
            <person name="Yu J."/>
            <person name="Fedorova N."/>
            <person name="Yin Y."/>
            <person name="Losada L."/>
            <person name="Zafar N."/>
            <person name="Taujale R."/>
            <person name="Ehrlich K.C."/>
            <person name="Bhatnagar D."/>
            <person name="Cleveland T.E."/>
            <person name="Bennett J.W."/>
            <person name="Nierman W.C."/>
        </authorList>
    </citation>
    <scope>NUCLEOTIDE SEQUENCE [LARGE SCALE GENOMIC DNA]</scope>
    <source>
        <strain evidence="3">ATCC 56775 / NRRL 5862 / SRRC 143 / SU-1</strain>
    </source>
</reference>
<dbReference type="OrthoDB" id="443402at2759"/>
<dbReference type="AlphaFoldDB" id="A0A0F0ICZ8"/>
<proteinExistence type="predicted"/>
<comment type="caution">
    <text evidence="2">The sequence shown here is derived from an EMBL/GenBank/DDBJ whole genome shotgun (WGS) entry which is preliminary data.</text>
</comment>
<protein>
    <recommendedName>
        <fullName evidence="1">DUF7791 domain-containing protein</fullName>
    </recommendedName>
</protein>
<dbReference type="Proteomes" id="UP000033540">
    <property type="component" value="Unassembled WGS sequence"/>
</dbReference>
<dbReference type="InterPro" id="IPR056693">
    <property type="entry name" value="DUF7791"/>
</dbReference>
<accession>A0A0F0ICZ8</accession>
<dbReference type="Pfam" id="PF25053">
    <property type="entry name" value="DUF7791"/>
    <property type="match status" value="1"/>
</dbReference>
<feature type="domain" description="DUF7791" evidence="1">
    <location>
        <begin position="40"/>
        <end position="158"/>
    </location>
</feature>
<evidence type="ECO:0000259" key="1">
    <source>
        <dbReference type="Pfam" id="PF25053"/>
    </source>
</evidence>
<name>A0A0F0ICZ8_ASPPU</name>
<organism evidence="2 3">
    <name type="scientific">Aspergillus parasiticus (strain ATCC 56775 / NRRL 5862 / SRRC 143 / SU-1)</name>
    <dbReference type="NCBI Taxonomy" id="1403190"/>
    <lineage>
        <taxon>Eukaryota</taxon>
        <taxon>Fungi</taxon>
        <taxon>Dikarya</taxon>
        <taxon>Ascomycota</taxon>
        <taxon>Pezizomycotina</taxon>
        <taxon>Eurotiomycetes</taxon>
        <taxon>Eurotiomycetidae</taxon>
        <taxon>Eurotiales</taxon>
        <taxon>Aspergillaceae</taxon>
        <taxon>Aspergillus</taxon>
        <taxon>Aspergillus subgen. Circumdati</taxon>
    </lineage>
</organism>
<sequence>MPREMESLMEHLLTWANPLDRISAYRTFAVVGKLSELGMTPMTLLRYSILSDYEMGATFAMHTELRGSELSESDLTTGKTQARARLNDQSRGLLEIEPLPYRGHLLTKPLDIEHVAFTHRSVFNFIQTHHILDIMEACKGFDIVDAMSQIVLAEIKFFGLYSYSFRLTGFLWLLLKDLPQLLEYCQKEAQDASTFRFFNELDYAVLCIQGLSPSKTSKTNSRCISILQDSRLVLDKFQFTHILACNIESVYDTGNIELLRVVEPYLEGFAQGPHMEITYIKGWYQTNVLNTALLAALKWLAVLSPADKTLYATLLESLLGSSTDIPWAIQACLSSQACRFLGPGKYAQVEEIAGPKA</sequence>
<dbReference type="EMBL" id="JZEE01000361">
    <property type="protein sequence ID" value="KJK65550.1"/>
    <property type="molecule type" value="Genomic_DNA"/>
</dbReference>
<dbReference type="STRING" id="1403190.A0A0F0ICZ8"/>